<dbReference type="NCBIfam" id="TIGR02385">
    <property type="entry name" value="RelE_StbE"/>
    <property type="match status" value="1"/>
</dbReference>
<comment type="caution">
    <text evidence="3">The sequence shown here is derived from an EMBL/GenBank/DDBJ whole genome shotgun (WGS) entry which is preliminary data.</text>
</comment>
<name>A0A1G2TWC5_9BACT</name>
<dbReference type="SUPFAM" id="SSF143011">
    <property type="entry name" value="RelE-like"/>
    <property type="match status" value="1"/>
</dbReference>
<protein>
    <recommendedName>
        <fullName evidence="5">Addiction module antitoxin RelB</fullName>
    </recommendedName>
</protein>
<dbReference type="Pfam" id="PF05016">
    <property type="entry name" value="ParE_toxin"/>
    <property type="match status" value="1"/>
</dbReference>
<evidence type="ECO:0000313" key="4">
    <source>
        <dbReference type="Proteomes" id="UP000177707"/>
    </source>
</evidence>
<dbReference type="PANTHER" id="PTHR35601:SF1">
    <property type="entry name" value="TOXIN RELE"/>
    <property type="match status" value="1"/>
</dbReference>
<evidence type="ECO:0000256" key="1">
    <source>
        <dbReference type="ARBA" id="ARBA00006226"/>
    </source>
</evidence>
<dbReference type="AlphaFoldDB" id="A0A1G2TWC5"/>
<dbReference type="InterPro" id="IPR035093">
    <property type="entry name" value="RelE/ParE_toxin_dom_sf"/>
</dbReference>
<sequence length="94" mass="11421">MEKCKITYHPKVFKIDIPRLKYLAKKILPIIYKKLSFYPETYGLPLRSPLKGYWKLRIGDYRIIYKIVDNEIRIQVIGHRREVYEIVKRRLGLI</sequence>
<evidence type="ECO:0008006" key="5">
    <source>
        <dbReference type="Google" id="ProtNLM"/>
    </source>
</evidence>
<reference evidence="3 4" key="1">
    <citation type="journal article" date="2016" name="Nat. Commun.">
        <title>Thousands of microbial genomes shed light on interconnected biogeochemical processes in an aquifer system.</title>
        <authorList>
            <person name="Anantharaman K."/>
            <person name="Brown C.T."/>
            <person name="Hug L.A."/>
            <person name="Sharon I."/>
            <person name="Castelle C.J."/>
            <person name="Probst A.J."/>
            <person name="Thomas B.C."/>
            <person name="Singh A."/>
            <person name="Wilkins M.J."/>
            <person name="Karaoz U."/>
            <person name="Brodie E.L."/>
            <person name="Williams K.H."/>
            <person name="Hubbard S.S."/>
            <person name="Banfield J.F."/>
        </authorList>
    </citation>
    <scope>NUCLEOTIDE SEQUENCE [LARGE SCALE GENOMIC DNA]</scope>
</reference>
<comment type="similarity">
    <text evidence="1">Belongs to the RelE toxin family.</text>
</comment>
<evidence type="ECO:0000313" key="3">
    <source>
        <dbReference type="EMBL" id="OHB01606.1"/>
    </source>
</evidence>
<dbReference type="Gene3D" id="3.30.2310.20">
    <property type="entry name" value="RelE-like"/>
    <property type="match status" value="1"/>
</dbReference>
<accession>A0A1G2TWC5</accession>
<organism evidence="3 4">
    <name type="scientific">Candidatus Zambryskibacteria bacterium RIFCSPLOWO2_01_FULL_39_39</name>
    <dbReference type="NCBI Taxonomy" id="1802758"/>
    <lineage>
        <taxon>Bacteria</taxon>
        <taxon>Candidatus Zambryskiibacteriota</taxon>
    </lineage>
</organism>
<evidence type="ECO:0000256" key="2">
    <source>
        <dbReference type="ARBA" id="ARBA00022649"/>
    </source>
</evidence>
<dbReference type="EMBL" id="MHWB01000011">
    <property type="protein sequence ID" value="OHB01606.1"/>
    <property type="molecule type" value="Genomic_DNA"/>
</dbReference>
<dbReference type="STRING" id="1802758.A3A96_02975"/>
<proteinExistence type="inferred from homology"/>
<dbReference type="PANTHER" id="PTHR35601">
    <property type="entry name" value="TOXIN RELE"/>
    <property type="match status" value="1"/>
</dbReference>
<dbReference type="Proteomes" id="UP000177707">
    <property type="component" value="Unassembled WGS sequence"/>
</dbReference>
<dbReference type="InterPro" id="IPR007712">
    <property type="entry name" value="RelE/ParE_toxin"/>
</dbReference>
<keyword evidence="2" id="KW-1277">Toxin-antitoxin system</keyword>
<gene>
    <name evidence="3" type="ORF">A3A96_02975</name>
</gene>